<evidence type="ECO:0000256" key="10">
    <source>
        <dbReference type="PIRSR" id="PIRSR601233-1"/>
    </source>
</evidence>
<keyword evidence="2 13" id="KW-0436">Ligase</keyword>
<dbReference type="InterPro" id="IPR001233">
    <property type="entry name" value="RtcB"/>
</dbReference>
<reference evidence="14" key="1">
    <citation type="submission" date="2020-07" db="EMBL/GenBank/DDBJ databases">
        <title>Huge and variable diversity of episymbiotic CPR bacteria and DPANN archaea in groundwater ecosystems.</title>
        <authorList>
            <person name="He C.Y."/>
            <person name="Keren R."/>
            <person name="Whittaker M."/>
            <person name="Farag I.F."/>
            <person name="Doudna J."/>
            <person name="Cate J.H.D."/>
            <person name="Banfield J.F."/>
        </authorList>
    </citation>
    <scope>NUCLEOTIDE SEQUENCE</scope>
    <source>
        <strain evidence="14">NC_groundwater_672_Ag_B-0.1um_62_36</strain>
    </source>
</reference>
<accession>A0A932CQU3</accession>
<feature type="binding site" evidence="12">
    <location>
        <position position="208"/>
    </location>
    <ligand>
        <name>Mn(2+)</name>
        <dbReference type="ChEBI" id="CHEBI:29035"/>
        <label>1</label>
    </ligand>
</feature>
<keyword evidence="3 12" id="KW-0479">Metal-binding</keyword>
<evidence type="ECO:0000256" key="1">
    <source>
        <dbReference type="ARBA" id="ARBA00008071"/>
    </source>
</evidence>
<feature type="binding site" evidence="11">
    <location>
        <begin position="207"/>
        <end position="211"/>
    </location>
    <ligand>
        <name>GMP</name>
        <dbReference type="ChEBI" id="CHEBI:58115"/>
    </ligand>
</feature>
<evidence type="ECO:0000256" key="4">
    <source>
        <dbReference type="ARBA" id="ARBA00022741"/>
    </source>
</evidence>
<evidence type="ECO:0000256" key="3">
    <source>
        <dbReference type="ARBA" id="ARBA00022723"/>
    </source>
</evidence>
<evidence type="ECO:0000256" key="11">
    <source>
        <dbReference type="PIRSR" id="PIRSR601233-2"/>
    </source>
</evidence>
<feature type="binding site" evidence="11">
    <location>
        <begin position="408"/>
        <end position="411"/>
    </location>
    <ligand>
        <name>GMP</name>
        <dbReference type="ChEBI" id="CHEBI:58115"/>
    </ligand>
</feature>
<feature type="active site" description="GMP-histidine intermediate" evidence="10">
    <location>
        <position position="408"/>
    </location>
</feature>
<feature type="binding site" evidence="11">
    <location>
        <position position="389"/>
    </location>
    <ligand>
        <name>GMP</name>
        <dbReference type="ChEBI" id="CHEBI:58115"/>
    </ligand>
</feature>
<evidence type="ECO:0000256" key="5">
    <source>
        <dbReference type="ARBA" id="ARBA00022800"/>
    </source>
</evidence>
<feature type="binding site" evidence="12">
    <location>
        <position position="239"/>
    </location>
    <ligand>
        <name>Mn(2+)</name>
        <dbReference type="ChEBI" id="CHEBI:29035"/>
        <label>2</label>
    </ligand>
</feature>
<feature type="binding site" evidence="11">
    <location>
        <begin position="333"/>
        <end position="334"/>
    </location>
    <ligand>
        <name>GMP</name>
        <dbReference type="ChEBI" id="CHEBI:58115"/>
    </ligand>
</feature>
<dbReference type="FunFam" id="3.90.1860.10:FF:000001">
    <property type="entry name" value="tRNA-splicing ligase RtcB homolog"/>
    <property type="match status" value="1"/>
</dbReference>
<keyword evidence="4 11" id="KW-0547">Nucleotide-binding</keyword>
<evidence type="ECO:0000256" key="6">
    <source>
        <dbReference type="ARBA" id="ARBA00023134"/>
    </source>
</evidence>
<feature type="binding site" evidence="12">
    <location>
        <position position="99"/>
    </location>
    <ligand>
        <name>Mn(2+)</name>
        <dbReference type="ChEBI" id="CHEBI:29035"/>
        <label>1</label>
    </ligand>
</feature>
<sequence>MSQKLEIKLQKVDRYRWRIPQAGTMRVEGLIYADERMIEGLQREESLQQVINVAHLPGIVGQSLAMPDIHWGYGFPIGGVAATDVEQGGVVSPGGVGFDINCGVRLLSSSLSRPEIQDRLQPLIDLLFAHIPSGVGSHRKDLRLSLQDEAKVLQQGAQWAVRQGMGTERDLEYTEDGGCLSDTDPEEVSSRALERGKSQLGTLGSGNHFVEVGYVSEVYEEETARAWGLERDQITVIIHTGSRGLGYQICEDAIETMLEASRRYGIALPDRQLCCAPVSSPEGQGYLRAMACAANYAFANRQMITHGVRQTFEQVFRRGPRHLQLELVYDVCHNIAKLETHRLGDREGTFCVHRKGATRALPPGHPALPLAYRPTGQPVLVPGDMGRCSYVLVGTETAARETFASTCHGAGRLMSRQQAKKATRGRSIARELEDRGILVRAASRETLVEEAPEAYKDVSQVVEVSHRAGISRKVAQLRPLVVMKG</sequence>
<dbReference type="GO" id="GO:0006396">
    <property type="term" value="P:RNA processing"/>
    <property type="evidence" value="ECO:0007669"/>
    <property type="project" value="InterPro"/>
</dbReference>
<dbReference type="SUPFAM" id="SSF103365">
    <property type="entry name" value="Hypothetical protein PH1602"/>
    <property type="match status" value="1"/>
</dbReference>
<dbReference type="PANTHER" id="PTHR11118:SF1">
    <property type="entry name" value="RNA-SPLICING LIGASE RTCB HOMOLOG"/>
    <property type="match status" value="1"/>
</dbReference>
<evidence type="ECO:0000256" key="2">
    <source>
        <dbReference type="ARBA" id="ARBA00022598"/>
    </source>
</evidence>
<dbReference type="GO" id="GO:0005525">
    <property type="term" value="F:GTP binding"/>
    <property type="evidence" value="ECO:0007669"/>
    <property type="project" value="UniProtKB-KW"/>
</dbReference>
<dbReference type="InterPro" id="IPR036025">
    <property type="entry name" value="RtcB-like_sf"/>
</dbReference>
<evidence type="ECO:0000256" key="7">
    <source>
        <dbReference type="ARBA" id="ARBA00023211"/>
    </source>
</evidence>
<keyword evidence="5" id="KW-0692">RNA repair</keyword>
<comment type="catalytic activity">
    <reaction evidence="8">
        <text>a 3'-end 3'-phospho-ribonucleotide-RNA + a 5'-end dephospho-ribonucleoside-RNA + GTP = a ribonucleotidyl-ribonucleotide-RNA + GMP + diphosphate</text>
        <dbReference type="Rhea" id="RHEA:68076"/>
        <dbReference type="Rhea" id="RHEA-COMP:10463"/>
        <dbReference type="Rhea" id="RHEA-COMP:13936"/>
        <dbReference type="Rhea" id="RHEA-COMP:17355"/>
        <dbReference type="ChEBI" id="CHEBI:33019"/>
        <dbReference type="ChEBI" id="CHEBI:37565"/>
        <dbReference type="ChEBI" id="CHEBI:58115"/>
        <dbReference type="ChEBI" id="CHEBI:83062"/>
        <dbReference type="ChEBI" id="CHEBI:138284"/>
        <dbReference type="ChEBI" id="CHEBI:173118"/>
        <dbReference type="EC" id="6.5.1.8"/>
    </reaction>
</comment>
<keyword evidence="7 12" id="KW-0464">Manganese</keyword>
<evidence type="ECO:0000313" key="15">
    <source>
        <dbReference type="Proteomes" id="UP000769766"/>
    </source>
</evidence>
<dbReference type="EC" id="6.5.1.-" evidence="13"/>
<evidence type="ECO:0000313" key="14">
    <source>
        <dbReference type="EMBL" id="MBI2877734.1"/>
    </source>
</evidence>
<evidence type="ECO:0000256" key="9">
    <source>
        <dbReference type="ARBA" id="ARBA00049514"/>
    </source>
</evidence>
<dbReference type="PROSITE" id="PS01288">
    <property type="entry name" value="UPF0027"/>
    <property type="match status" value="1"/>
</dbReference>
<dbReference type="GO" id="GO:0042245">
    <property type="term" value="P:RNA repair"/>
    <property type="evidence" value="ECO:0007669"/>
    <property type="project" value="UniProtKB-KW"/>
</dbReference>
<evidence type="ECO:0000256" key="13">
    <source>
        <dbReference type="RuleBase" id="RU371113"/>
    </source>
</evidence>
<dbReference type="Pfam" id="PF01139">
    <property type="entry name" value="RtcB"/>
    <property type="match status" value="1"/>
</dbReference>
<name>A0A932CQU3_UNCTE</name>
<proteinExistence type="inferred from homology"/>
<evidence type="ECO:0000256" key="12">
    <source>
        <dbReference type="PIRSR" id="PIRSR601233-3"/>
    </source>
</evidence>
<dbReference type="EMBL" id="JACPRF010000385">
    <property type="protein sequence ID" value="MBI2877734.1"/>
    <property type="molecule type" value="Genomic_DNA"/>
</dbReference>
<gene>
    <name evidence="13" type="primary">rtcB</name>
    <name evidence="14" type="ORF">HYY20_12715</name>
</gene>
<evidence type="ECO:0000256" key="8">
    <source>
        <dbReference type="ARBA" id="ARBA00047746"/>
    </source>
</evidence>
<feature type="binding site" evidence="11">
    <location>
        <position position="484"/>
    </location>
    <ligand>
        <name>GMP</name>
        <dbReference type="ChEBI" id="CHEBI:58115"/>
    </ligand>
</feature>
<comment type="subunit">
    <text evidence="13">Monomer.</text>
</comment>
<dbReference type="GO" id="GO:0046872">
    <property type="term" value="F:metal ion binding"/>
    <property type="evidence" value="ECO:0007669"/>
    <property type="project" value="UniProtKB-UniRule"/>
</dbReference>
<dbReference type="PANTHER" id="PTHR11118">
    <property type="entry name" value="RNA-SPLICING LIGASE RTCB HOMOLOG"/>
    <property type="match status" value="1"/>
</dbReference>
<dbReference type="GO" id="GO:0170057">
    <property type="term" value="F:RNA ligase (GTP) activity"/>
    <property type="evidence" value="ECO:0007669"/>
    <property type="project" value="UniProtKB-EC"/>
</dbReference>
<comment type="caution">
    <text evidence="14">The sequence shown here is derived from an EMBL/GenBank/DDBJ whole genome shotgun (WGS) entry which is preliminary data.</text>
</comment>
<comment type="cofactor">
    <cofactor evidence="12 13">
        <name>Mn(2+)</name>
        <dbReference type="ChEBI" id="CHEBI:29035"/>
    </cofactor>
    <text evidence="12 13">Binds 2 manganese ions per subunit.</text>
</comment>
<organism evidence="14 15">
    <name type="scientific">Tectimicrobiota bacterium</name>
    <dbReference type="NCBI Taxonomy" id="2528274"/>
    <lineage>
        <taxon>Bacteria</taxon>
        <taxon>Pseudomonadati</taxon>
        <taxon>Nitrospinota/Tectimicrobiota group</taxon>
        <taxon>Candidatus Tectimicrobiota</taxon>
    </lineage>
</organism>
<feature type="binding site" evidence="12">
    <location>
        <position position="333"/>
    </location>
    <ligand>
        <name>Mn(2+)</name>
        <dbReference type="ChEBI" id="CHEBI:29035"/>
        <label>2</label>
    </ligand>
</feature>
<comment type="catalytic activity">
    <reaction evidence="9">
        <text>a 3'-end 2',3'-cyclophospho-ribonucleotide-RNA + a 5'-end dephospho-ribonucleoside-RNA + GTP + H2O = a ribonucleotidyl-ribonucleotide-RNA + GMP + diphosphate + H(+)</text>
        <dbReference type="Rhea" id="RHEA:68080"/>
        <dbReference type="Rhea" id="RHEA-COMP:10464"/>
        <dbReference type="Rhea" id="RHEA-COMP:13936"/>
        <dbReference type="Rhea" id="RHEA-COMP:17355"/>
        <dbReference type="ChEBI" id="CHEBI:15377"/>
        <dbReference type="ChEBI" id="CHEBI:15378"/>
        <dbReference type="ChEBI" id="CHEBI:33019"/>
        <dbReference type="ChEBI" id="CHEBI:37565"/>
        <dbReference type="ChEBI" id="CHEBI:58115"/>
        <dbReference type="ChEBI" id="CHEBI:83064"/>
        <dbReference type="ChEBI" id="CHEBI:138284"/>
        <dbReference type="ChEBI" id="CHEBI:173118"/>
        <dbReference type="EC" id="6.5.1.8"/>
    </reaction>
</comment>
<dbReference type="Gene3D" id="3.90.1860.10">
    <property type="entry name" value="tRNA-splicing ligase RtcB"/>
    <property type="match status" value="1"/>
</dbReference>
<keyword evidence="6 11" id="KW-0342">GTP-binding</keyword>
<dbReference type="Proteomes" id="UP000769766">
    <property type="component" value="Unassembled WGS sequence"/>
</dbReference>
<dbReference type="AlphaFoldDB" id="A0A932CQU3"/>
<comment type="similarity">
    <text evidence="1 13">Belongs to the RtcB family.</text>
</comment>
<dbReference type="GO" id="GO:0003972">
    <property type="term" value="F:RNA ligase (ATP) activity"/>
    <property type="evidence" value="ECO:0007669"/>
    <property type="project" value="TreeGrafter"/>
</dbReference>
<protein>
    <recommendedName>
        <fullName evidence="13">tRNA-splicing ligase RtcB</fullName>
        <ecNumber evidence="13">6.5.1.-</ecNumber>
    </recommendedName>
</protein>
<feature type="binding site" evidence="11">
    <location>
        <begin position="382"/>
        <end position="385"/>
    </location>
    <ligand>
        <name>GMP</name>
        <dbReference type="ChEBI" id="CHEBI:58115"/>
    </ligand>
</feature>